<dbReference type="Gene3D" id="3.90.320.10">
    <property type="match status" value="1"/>
</dbReference>
<keyword evidence="4 14" id="KW-0378">Hydrolase</keyword>
<keyword evidence="5 14" id="KW-0347">Helicase</keyword>
<name>A0A0P7YKI8_9BACT</name>
<dbReference type="Gene3D" id="3.40.50.300">
    <property type="entry name" value="P-loop containing nucleotide triphosphate hydrolases"/>
    <property type="match status" value="3"/>
</dbReference>
<evidence type="ECO:0000256" key="8">
    <source>
        <dbReference type="ARBA" id="ARBA00023125"/>
    </source>
</evidence>
<evidence type="ECO:0000256" key="6">
    <source>
        <dbReference type="ARBA" id="ARBA00022839"/>
    </source>
</evidence>
<evidence type="ECO:0000256" key="14">
    <source>
        <dbReference type="PROSITE-ProRule" id="PRU00560"/>
    </source>
</evidence>
<gene>
    <name evidence="17" type="ORF">HLUCCX10_02965</name>
</gene>
<evidence type="ECO:0000256" key="2">
    <source>
        <dbReference type="ARBA" id="ARBA00022741"/>
    </source>
</evidence>
<comment type="catalytic activity">
    <reaction evidence="13">
        <text>ATP + H2O = ADP + phosphate + H(+)</text>
        <dbReference type="Rhea" id="RHEA:13065"/>
        <dbReference type="ChEBI" id="CHEBI:15377"/>
        <dbReference type="ChEBI" id="CHEBI:15378"/>
        <dbReference type="ChEBI" id="CHEBI:30616"/>
        <dbReference type="ChEBI" id="CHEBI:43474"/>
        <dbReference type="ChEBI" id="CHEBI:456216"/>
        <dbReference type="EC" id="5.6.2.4"/>
    </reaction>
</comment>
<dbReference type="GO" id="GO:0005524">
    <property type="term" value="F:ATP binding"/>
    <property type="evidence" value="ECO:0007669"/>
    <property type="project" value="UniProtKB-UniRule"/>
</dbReference>
<evidence type="ECO:0000256" key="3">
    <source>
        <dbReference type="ARBA" id="ARBA00022763"/>
    </source>
</evidence>
<proteinExistence type="predicted"/>
<dbReference type="GO" id="GO:0004527">
    <property type="term" value="F:exonuclease activity"/>
    <property type="evidence" value="ECO:0007669"/>
    <property type="project" value="UniProtKB-KW"/>
</dbReference>
<dbReference type="Pfam" id="PF12705">
    <property type="entry name" value="PDDEXK_1"/>
    <property type="match status" value="1"/>
</dbReference>
<dbReference type="Proteomes" id="UP000050421">
    <property type="component" value="Unassembled WGS sequence"/>
</dbReference>
<evidence type="ECO:0000256" key="5">
    <source>
        <dbReference type="ARBA" id="ARBA00022806"/>
    </source>
</evidence>
<evidence type="ECO:0000256" key="11">
    <source>
        <dbReference type="ARBA" id="ARBA00034617"/>
    </source>
</evidence>
<dbReference type="Gene3D" id="1.10.3170.10">
    <property type="entry name" value="Recbcd, chain B, domain 2"/>
    <property type="match status" value="1"/>
</dbReference>
<evidence type="ECO:0000259" key="16">
    <source>
        <dbReference type="PROSITE" id="PS51217"/>
    </source>
</evidence>
<sequence>MAEQSKPFIIYKSSAGSGKTYTLTLEYLKLALQNPPSAFKQILAVTFTNKATQEMKERILSELNRLKDSVKPEEFMDQELMKALQVDEVGLKGRAKSALIAILHDYGHFSVSTIDSFFQKIVRAFAREIDLNAKFDIELDQDAVLSRVVDRVVMQVMDDEFLHKWLVEYATEQIQNGKSWDIRRNIQGLGKQIFQEDFKKYSAEIKTFLSEKENVNELQKLVGKRRDELIQLGNTIKNQANQIRIAHGLEWKDYNRGFLAKFDKFGDRNLPFGDFTDLQKEKASSPDQWATKTSKNRGAIDSSYYAGLGELLGKVPQLEIQWNTINAIAKNIYVYGVFRNLIDDLVAIKDEENMLLISDANEFLKEITKENDAPFIYEKVGNQYRHFLIDEFQDTSGFQWASFKPLLENSLAQGHKNLLVGDVKQSIYRWRGGKMRLLLEEVEEQIGSHIIENKNLKVNFRSLPNIIHFNNQVFKSLPQYFADYLESEYGGQDSGILSRAYADASQEVSSKKSQNEFKGLVQVEFLQEEKDNEEKYQDLVLAKIPDQVRQLQDLGYEPSDIAFLVRTKAEGELIADCLMETGAANQEDEYSYDVLSDETMYLQKASSVKALIAALKYLYQPEDKVQFRTIWYYCAVLTDQMIDHQLFSLSAIPDHLKSRVLEFQEAETSLLQLPLLEVVEELIRILDIQSLGSEKAYLSGFREAVFDFSATNRSDLSGFLDWWEQNKMKRTVKIPEDHNAMRILTIHKSKGLQFKVVLMPFLKWTIFDTKKGNVIWSPFEDKELGMSAIIPLNLDGKLANSFFSDTYTEEATLSYLDSLNMIYVALTRAEEIFLGMAPFKASFSSMNYLEIHLQQVLSNGMDGLGYFDLEKKVYRLGDWPEPSKKEKEEKAFTDLRWSYKNWSELLELKKYAVDFSEEGLAQRQKRNFGLLVHEILEKSNSLKAAQMELDSFFFDGRITENEREEILSQLEELFANEQFASWFDANHKSLSEQGILLPGGKQKRPDRIVIREHEAVVVDFKTGEESDRYVKQVKEYMILVENLAHKPCKGYLCYLETQKIIEVNA</sequence>
<keyword evidence="1" id="KW-0540">Nuclease</keyword>
<keyword evidence="7 14" id="KW-0067">ATP-binding</keyword>
<keyword evidence="10" id="KW-0413">Isomerase</keyword>
<evidence type="ECO:0000256" key="10">
    <source>
        <dbReference type="ARBA" id="ARBA00023235"/>
    </source>
</evidence>
<dbReference type="Pfam" id="PF00580">
    <property type="entry name" value="UvrD-helicase"/>
    <property type="match status" value="1"/>
</dbReference>
<feature type="domain" description="UvrD-like helicase ATP-binding" evidence="15">
    <location>
        <begin position="1"/>
        <end position="463"/>
    </location>
</feature>
<dbReference type="GO" id="GO:0000725">
    <property type="term" value="P:recombinational repair"/>
    <property type="evidence" value="ECO:0007669"/>
    <property type="project" value="TreeGrafter"/>
</dbReference>
<dbReference type="EMBL" id="LJXT01000011">
    <property type="protein sequence ID" value="KPQ19348.1"/>
    <property type="molecule type" value="Genomic_DNA"/>
</dbReference>
<evidence type="ECO:0000256" key="9">
    <source>
        <dbReference type="ARBA" id="ARBA00023204"/>
    </source>
</evidence>
<dbReference type="GO" id="GO:0003677">
    <property type="term" value="F:DNA binding"/>
    <property type="evidence" value="ECO:0007669"/>
    <property type="project" value="UniProtKB-KW"/>
</dbReference>
<evidence type="ECO:0000256" key="1">
    <source>
        <dbReference type="ARBA" id="ARBA00022722"/>
    </source>
</evidence>
<evidence type="ECO:0000256" key="13">
    <source>
        <dbReference type="ARBA" id="ARBA00048988"/>
    </source>
</evidence>
<reference evidence="17 18" key="1">
    <citation type="submission" date="2015-09" db="EMBL/GenBank/DDBJ databases">
        <title>Identification and resolution of microdiversity through metagenomic sequencing of parallel consortia.</title>
        <authorList>
            <person name="Nelson W.C."/>
            <person name="Romine M.F."/>
            <person name="Lindemann S.R."/>
        </authorList>
    </citation>
    <scope>NUCLEOTIDE SEQUENCE [LARGE SCALE GENOMIC DNA]</scope>
    <source>
        <strain evidence="17">HL-49</strain>
    </source>
</reference>
<dbReference type="InterPro" id="IPR014016">
    <property type="entry name" value="UvrD-like_ATP-bd"/>
</dbReference>
<evidence type="ECO:0000313" key="18">
    <source>
        <dbReference type="Proteomes" id="UP000050421"/>
    </source>
</evidence>
<comment type="caution">
    <text evidence="17">The sequence shown here is derived from an EMBL/GenBank/DDBJ whole genome shotgun (WGS) entry which is preliminary data.</text>
</comment>
<feature type="binding site" evidence="14">
    <location>
        <begin position="13"/>
        <end position="20"/>
    </location>
    <ligand>
        <name>ATP</name>
        <dbReference type="ChEBI" id="CHEBI:30616"/>
    </ligand>
</feature>
<protein>
    <recommendedName>
        <fullName evidence="12">DNA 3'-5' helicase</fullName>
        <ecNumber evidence="12">5.6.2.4</ecNumber>
    </recommendedName>
</protein>
<keyword evidence="6 17" id="KW-0269">Exonuclease</keyword>
<dbReference type="eggNOG" id="COG1074">
    <property type="taxonomic scope" value="Bacteria"/>
</dbReference>
<dbReference type="GO" id="GO:0043138">
    <property type="term" value="F:3'-5' DNA helicase activity"/>
    <property type="evidence" value="ECO:0007669"/>
    <property type="project" value="UniProtKB-EC"/>
</dbReference>
<keyword evidence="9" id="KW-0234">DNA repair</keyword>
<dbReference type="OrthoDB" id="9810135at2"/>
<dbReference type="GO" id="GO:0005829">
    <property type="term" value="C:cytosol"/>
    <property type="evidence" value="ECO:0007669"/>
    <property type="project" value="TreeGrafter"/>
</dbReference>
<dbReference type="InterPro" id="IPR000212">
    <property type="entry name" value="DNA_helicase_UvrD/REP"/>
</dbReference>
<evidence type="ECO:0000259" key="15">
    <source>
        <dbReference type="PROSITE" id="PS51198"/>
    </source>
</evidence>
<evidence type="ECO:0000313" key="17">
    <source>
        <dbReference type="EMBL" id="KPQ19348.1"/>
    </source>
</evidence>
<dbReference type="PATRIC" id="fig|1305737.6.peg.1263"/>
<evidence type="ECO:0000256" key="12">
    <source>
        <dbReference type="ARBA" id="ARBA00034808"/>
    </source>
</evidence>
<feature type="domain" description="UvrD-like helicase C-terminal" evidence="16">
    <location>
        <begin position="464"/>
        <end position="751"/>
    </location>
</feature>
<dbReference type="InterPro" id="IPR038726">
    <property type="entry name" value="PDDEXK_AddAB-type"/>
</dbReference>
<dbReference type="InterPro" id="IPR027417">
    <property type="entry name" value="P-loop_NTPase"/>
</dbReference>
<dbReference type="PROSITE" id="PS51198">
    <property type="entry name" value="UVRD_HELICASE_ATP_BIND"/>
    <property type="match status" value="1"/>
</dbReference>
<dbReference type="InterPro" id="IPR014017">
    <property type="entry name" value="DNA_helicase_UvrD-like_C"/>
</dbReference>
<keyword evidence="3" id="KW-0227">DNA damage</keyword>
<comment type="catalytic activity">
    <reaction evidence="11">
        <text>Couples ATP hydrolysis with the unwinding of duplex DNA by translocating in the 3'-5' direction.</text>
        <dbReference type="EC" id="5.6.2.4"/>
    </reaction>
</comment>
<dbReference type="PANTHER" id="PTHR11070:SF67">
    <property type="entry name" value="DNA 3'-5' HELICASE"/>
    <property type="match status" value="1"/>
</dbReference>
<dbReference type="PANTHER" id="PTHR11070">
    <property type="entry name" value="UVRD / RECB / PCRA DNA HELICASE FAMILY MEMBER"/>
    <property type="match status" value="1"/>
</dbReference>
<dbReference type="EC" id="5.6.2.4" evidence="12"/>
<dbReference type="STRING" id="1305737.GCA_000526355_00550"/>
<keyword evidence="2 14" id="KW-0547">Nucleotide-binding</keyword>
<accession>A0A0P7YKI8</accession>
<dbReference type="PROSITE" id="PS51217">
    <property type="entry name" value="UVRD_HELICASE_CTER"/>
    <property type="match status" value="1"/>
</dbReference>
<dbReference type="InterPro" id="IPR011604">
    <property type="entry name" value="PDDEXK-like_dom_sf"/>
</dbReference>
<evidence type="ECO:0000256" key="4">
    <source>
        <dbReference type="ARBA" id="ARBA00022801"/>
    </source>
</evidence>
<dbReference type="SUPFAM" id="SSF52540">
    <property type="entry name" value="P-loop containing nucleoside triphosphate hydrolases"/>
    <property type="match status" value="1"/>
</dbReference>
<keyword evidence="8" id="KW-0238">DNA-binding</keyword>
<dbReference type="AlphaFoldDB" id="A0A0P7YKI8"/>
<evidence type="ECO:0000256" key="7">
    <source>
        <dbReference type="ARBA" id="ARBA00022840"/>
    </source>
</evidence>
<organism evidence="17 18">
    <name type="scientific">Algoriphagus marincola HL-49</name>
    <dbReference type="NCBI Taxonomy" id="1305737"/>
    <lineage>
        <taxon>Bacteria</taxon>
        <taxon>Pseudomonadati</taxon>
        <taxon>Bacteroidota</taxon>
        <taxon>Cytophagia</taxon>
        <taxon>Cytophagales</taxon>
        <taxon>Cyclobacteriaceae</taxon>
        <taxon>Algoriphagus</taxon>
    </lineage>
</organism>